<evidence type="ECO:0000256" key="5">
    <source>
        <dbReference type="PROSITE-ProRule" id="PRU01091"/>
    </source>
</evidence>
<evidence type="ECO:0000313" key="9">
    <source>
        <dbReference type="Proteomes" id="UP000008461"/>
    </source>
</evidence>
<dbReference type="CDD" id="cd17574">
    <property type="entry name" value="REC_OmpR"/>
    <property type="match status" value="1"/>
</dbReference>
<evidence type="ECO:0000313" key="8">
    <source>
        <dbReference type="EMBL" id="AEE51052.1"/>
    </source>
</evidence>
<feature type="domain" description="OmpR/PhoB-type" evidence="7">
    <location>
        <begin position="129"/>
        <end position="226"/>
    </location>
</feature>
<dbReference type="PANTHER" id="PTHR48111">
    <property type="entry name" value="REGULATOR OF RPOS"/>
    <property type="match status" value="1"/>
</dbReference>
<dbReference type="AlphaFoldDB" id="F4KQS9"/>
<proteinExistence type="predicted"/>
<dbReference type="GO" id="GO:0000156">
    <property type="term" value="F:phosphorelay response regulator activity"/>
    <property type="evidence" value="ECO:0007669"/>
    <property type="project" value="TreeGrafter"/>
</dbReference>
<dbReference type="PROSITE" id="PS50110">
    <property type="entry name" value="RESPONSE_REGULATORY"/>
    <property type="match status" value="1"/>
</dbReference>
<dbReference type="InterPro" id="IPR001789">
    <property type="entry name" value="Sig_transdc_resp-reg_receiver"/>
</dbReference>
<dbReference type="Gene3D" id="1.10.10.10">
    <property type="entry name" value="Winged helix-like DNA-binding domain superfamily/Winged helix DNA-binding domain"/>
    <property type="match status" value="1"/>
</dbReference>
<dbReference type="InterPro" id="IPR001867">
    <property type="entry name" value="OmpR/PhoB-type_DNA-bd"/>
</dbReference>
<evidence type="ECO:0000259" key="6">
    <source>
        <dbReference type="PROSITE" id="PS50110"/>
    </source>
</evidence>
<dbReference type="OrthoDB" id="5343479at2"/>
<dbReference type="GO" id="GO:0005829">
    <property type="term" value="C:cytosol"/>
    <property type="evidence" value="ECO:0007669"/>
    <property type="project" value="TreeGrafter"/>
</dbReference>
<dbReference type="RefSeq" id="WP_013765593.1">
    <property type="nucleotide sequence ID" value="NC_015510.1"/>
</dbReference>
<evidence type="ECO:0000256" key="1">
    <source>
        <dbReference type="ARBA" id="ARBA00022553"/>
    </source>
</evidence>
<gene>
    <name evidence="8" type="ordered locus">Halhy_3191</name>
</gene>
<accession>F4KQS9</accession>
<reference key="2">
    <citation type="submission" date="2011-04" db="EMBL/GenBank/DDBJ databases">
        <title>Complete sequence of chromosome of Haliscomenobacter hydrossis DSM 1100.</title>
        <authorList>
            <consortium name="US DOE Joint Genome Institute (JGI-PGF)"/>
            <person name="Lucas S."/>
            <person name="Han J."/>
            <person name="Lapidus A."/>
            <person name="Bruce D."/>
            <person name="Goodwin L."/>
            <person name="Pitluck S."/>
            <person name="Peters L."/>
            <person name="Kyrpides N."/>
            <person name="Mavromatis K."/>
            <person name="Ivanova N."/>
            <person name="Ovchinnikova G."/>
            <person name="Pagani I."/>
            <person name="Daligault H."/>
            <person name="Detter J.C."/>
            <person name="Han C."/>
            <person name="Land M."/>
            <person name="Hauser L."/>
            <person name="Markowitz V."/>
            <person name="Cheng J.-F."/>
            <person name="Hugenholtz P."/>
            <person name="Woyke T."/>
            <person name="Wu D."/>
            <person name="Verbarg S."/>
            <person name="Frueling A."/>
            <person name="Brambilla E."/>
            <person name="Klenk H.-P."/>
            <person name="Eisen J.A."/>
        </authorList>
    </citation>
    <scope>NUCLEOTIDE SEQUENCE</scope>
    <source>
        <strain>DSM 1100</strain>
    </source>
</reference>
<feature type="DNA-binding region" description="OmpR/PhoB-type" evidence="5">
    <location>
        <begin position="129"/>
        <end position="226"/>
    </location>
</feature>
<evidence type="ECO:0000256" key="3">
    <source>
        <dbReference type="ARBA" id="ARBA00023125"/>
    </source>
</evidence>
<dbReference type="InterPro" id="IPR036388">
    <property type="entry name" value="WH-like_DNA-bd_sf"/>
</dbReference>
<dbReference type="STRING" id="760192.Halhy_3191"/>
<reference evidence="8 9" key="1">
    <citation type="journal article" date="2011" name="Stand. Genomic Sci.">
        <title>Complete genome sequence of Haliscomenobacter hydrossis type strain (O).</title>
        <authorList>
            <consortium name="US DOE Joint Genome Institute (JGI-PGF)"/>
            <person name="Daligault H."/>
            <person name="Lapidus A."/>
            <person name="Zeytun A."/>
            <person name="Nolan M."/>
            <person name="Lucas S."/>
            <person name="Del Rio T.G."/>
            <person name="Tice H."/>
            <person name="Cheng J.F."/>
            <person name="Tapia R."/>
            <person name="Han C."/>
            <person name="Goodwin L."/>
            <person name="Pitluck S."/>
            <person name="Liolios K."/>
            <person name="Pagani I."/>
            <person name="Ivanova N."/>
            <person name="Huntemann M."/>
            <person name="Mavromatis K."/>
            <person name="Mikhailova N."/>
            <person name="Pati A."/>
            <person name="Chen A."/>
            <person name="Palaniappan K."/>
            <person name="Land M."/>
            <person name="Hauser L."/>
            <person name="Brambilla E.M."/>
            <person name="Rohde M."/>
            <person name="Verbarg S."/>
            <person name="Goker M."/>
            <person name="Bristow J."/>
            <person name="Eisen J.A."/>
            <person name="Markowitz V."/>
            <person name="Hugenholtz P."/>
            <person name="Kyrpides N.C."/>
            <person name="Klenk H.P."/>
            <person name="Woyke T."/>
        </authorList>
    </citation>
    <scope>NUCLEOTIDE SEQUENCE [LARGE SCALE GENOMIC DNA]</scope>
    <source>
        <strain evidence="9">ATCC 27775 / DSM 1100 / LMG 10767 / O</strain>
    </source>
</reference>
<dbReference type="SMART" id="SM00448">
    <property type="entry name" value="REC"/>
    <property type="match status" value="1"/>
</dbReference>
<dbReference type="PANTHER" id="PTHR48111:SF40">
    <property type="entry name" value="PHOSPHATE REGULON TRANSCRIPTIONAL REGULATORY PROTEIN PHOB"/>
    <property type="match status" value="1"/>
</dbReference>
<dbReference type="Gene3D" id="3.40.50.2300">
    <property type="match status" value="1"/>
</dbReference>
<keyword evidence="2" id="KW-0902">Two-component regulatory system</keyword>
<evidence type="ECO:0000259" key="7">
    <source>
        <dbReference type="PROSITE" id="PS51755"/>
    </source>
</evidence>
<sequence length="228" mass="26538">MKAHLLYVEDDASLSFVTRDNLELNGYQITCCADGKEAMDLIKNQRFDLCILDVMLPEVDGFTLAKEIRKYDGEVPILFLSAKSLKEDRLEGLRIGGDDYLTKPYSIEELLLKVEIFLRRRHMVAPQMPKMSRIGKYLFDYTNLTLEQAGEIRRLTQREADLLRYLMSNRGQVIRRSAILEQIWGEDDYFLGRSLDVFISRLRKYLQKDEGIKIENVHGIGFQFVCPE</sequence>
<organism evidence="8 9">
    <name type="scientific">Haliscomenobacter hydrossis (strain ATCC 27775 / DSM 1100 / LMG 10767 / O)</name>
    <dbReference type="NCBI Taxonomy" id="760192"/>
    <lineage>
        <taxon>Bacteria</taxon>
        <taxon>Pseudomonadati</taxon>
        <taxon>Bacteroidota</taxon>
        <taxon>Saprospiria</taxon>
        <taxon>Saprospirales</taxon>
        <taxon>Haliscomenobacteraceae</taxon>
        <taxon>Haliscomenobacter</taxon>
    </lineage>
</organism>
<dbReference type="InterPro" id="IPR011006">
    <property type="entry name" value="CheY-like_superfamily"/>
</dbReference>
<dbReference type="SMART" id="SM00862">
    <property type="entry name" value="Trans_reg_C"/>
    <property type="match status" value="1"/>
</dbReference>
<feature type="domain" description="Response regulatory" evidence="6">
    <location>
        <begin position="4"/>
        <end position="118"/>
    </location>
</feature>
<keyword evidence="3 5" id="KW-0238">DNA-binding</keyword>
<dbReference type="SUPFAM" id="SSF52172">
    <property type="entry name" value="CheY-like"/>
    <property type="match status" value="1"/>
</dbReference>
<dbReference type="Proteomes" id="UP000008461">
    <property type="component" value="Chromosome"/>
</dbReference>
<dbReference type="Pfam" id="PF00486">
    <property type="entry name" value="Trans_reg_C"/>
    <property type="match status" value="1"/>
</dbReference>
<dbReference type="PROSITE" id="PS51755">
    <property type="entry name" value="OMPR_PHOB"/>
    <property type="match status" value="1"/>
</dbReference>
<keyword evidence="9" id="KW-1185">Reference proteome</keyword>
<name>F4KQS9_HALH1</name>
<evidence type="ECO:0000256" key="4">
    <source>
        <dbReference type="PROSITE-ProRule" id="PRU00169"/>
    </source>
</evidence>
<dbReference type="GO" id="GO:0006355">
    <property type="term" value="P:regulation of DNA-templated transcription"/>
    <property type="evidence" value="ECO:0007669"/>
    <property type="project" value="InterPro"/>
</dbReference>
<evidence type="ECO:0000256" key="2">
    <source>
        <dbReference type="ARBA" id="ARBA00023012"/>
    </source>
</evidence>
<dbReference type="HOGENOM" id="CLU_000445_30_3_10"/>
<dbReference type="GO" id="GO:0032993">
    <property type="term" value="C:protein-DNA complex"/>
    <property type="evidence" value="ECO:0007669"/>
    <property type="project" value="TreeGrafter"/>
</dbReference>
<dbReference type="eggNOG" id="COG0745">
    <property type="taxonomic scope" value="Bacteria"/>
</dbReference>
<dbReference type="EMBL" id="CP002691">
    <property type="protein sequence ID" value="AEE51052.1"/>
    <property type="molecule type" value="Genomic_DNA"/>
</dbReference>
<feature type="modified residue" description="4-aspartylphosphate" evidence="4">
    <location>
        <position position="53"/>
    </location>
</feature>
<dbReference type="GO" id="GO:0000976">
    <property type="term" value="F:transcription cis-regulatory region binding"/>
    <property type="evidence" value="ECO:0007669"/>
    <property type="project" value="TreeGrafter"/>
</dbReference>
<dbReference type="CDD" id="cd00383">
    <property type="entry name" value="trans_reg_C"/>
    <property type="match status" value="1"/>
</dbReference>
<dbReference type="Pfam" id="PF00072">
    <property type="entry name" value="Response_reg"/>
    <property type="match status" value="1"/>
</dbReference>
<dbReference type="InterPro" id="IPR039420">
    <property type="entry name" value="WalR-like"/>
</dbReference>
<keyword evidence="1 4" id="KW-0597">Phosphoprotein</keyword>
<dbReference type="KEGG" id="hhy:Halhy_3191"/>
<protein>
    <submittedName>
        <fullName evidence="8">Two component transcriptional regulator, winged helix family</fullName>
    </submittedName>
</protein>